<dbReference type="EMBL" id="CAIIXF020000009">
    <property type="protein sequence ID" value="CAH1795501.1"/>
    <property type="molecule type" value="Genomic_DNA"/>
</dbReference>
<accession>A0A8J1U860</accession>
<dbReference type="GO" id="GO:0004930">
    <property type="term" value="F:G protein-coupled receptor activity"/>
    <property type="evidence" value="ECO:0007669"/>
    <property type="project" value="UniProtKB-KW"/>
</dbReference>
<dbReference type="Pfam" id="PF00001">
    <property type="entry name" value="7tm_1"/>
    <property type="match status" value="1"/>
</dbReference>
<feature type="transmembrane region" description="Helical" evidence="9">
    <location>
        <begin position="203"/>
        <end position="227"/>
    </location>
</feature>
<dbReference type="AlphaFoldDB" id="A0A8J1U860"/>
<dbReference type="Gene3D" id="1.20.1070.10">
    <property type="entry name" value="Rhodopsin 7-helix transmembrane proteins"/>
    <property type="match status" value="1"/>
</dbReference>
<feature type="transmembrane region" description="Helical" evidence="9">
    <location>
        <begin position="239"/>
        <end position="263"/>
    </location>
</feature>
<evidence type="ECO:0000256" key="9">
    <source>
        <dbReference type="SAM" id="Phobius"/>
    </source>
</evidence>
<evidence type="ECO:0000256" key="2">
    <source>
        <dbReference type="ARBA" id="ARBA00022692"/>
    </source>
</evidence>
<evidence type="ECO:0000256" key="10">
    <source>
        <dbReference type="SAM" id="SignalP"/>
    </source>
</evidence>
<dbReference type="InterPro" id="IPR017452">
    <property type="entry name" value="GPCR_Rhodpsn_7TM"/>
</dbReference>
<keyword evidence="4" id="KW-0297">G-protein coupled receptor</keyword>
<dbReference type="InterPro" id="IPR000276">
    <property type="entry name" value="GPCR_Rhodpsn"/>
</dbReference>
<organism evidence="11 12">
    <name type="scientific">Owenia fusiformis</name>
    <name type="common">Polychaete worm</name>
    <dbReference type="NCBI Taxonomy" id="6347"/>
    <lineage>
        <taxon>Eukaryota</taxon>
        <taxon>Metazoa</taxon>
        <taxon>Spiralia</taxon>
        <taxon>Lophotrochozoa</taxon>
        <taxon>Annelida</taxon>
        <taxon>Polychaeta</taxon>
        <taxon>Sedentaria</taxon>
        <taxon>Canalipalpata</taxon>
        <taxon>Sabellida</taxon>
        <taxon>Oweniida</taxon>
        <taxon>Oweniidae</taxon>
        <taxon>Owenia</taxon>
    </lineage>
</organism>
<dbReference type="OrthoDB" id="9990906at2759"/>
<name>A0A8J1U860_OWEFU</name>
<reference evidence="11" key="1">
    <citation type="submission" date="2022-03" db="EMBL/GenBank/DDBJ databases">
        <authorList>
            <person name="Martin C."/>
        </authorList>
    </citation>
    <scope>NUCLEOTIDE SEQUENCE</scope>
</reference>
<evidence type="ECO:0000256" key="8">
    <source>
        <dbReference type="SAM" id="MobiDB-lite"/>
    </source>
</evidence>
<dbReference type="PANTHER" id="PTHR24243">
    <property type="entry name" value="G-PROTEIN COUPLED RECEPTOR"/>
    <property type="match status" value="1"/>
</dbReference>
<dbReference type="SUPFAM" id="SSF81321">
    <property type="entry name" value="Family A G protein-coupled receptor-like"/>
    <property type="match status" value="1"/>
</dbReference>
<evidence type="ECO:0000256" key="7">
    <source>
        <dbReference type="ARBA" id="ARBA00023224"/>
    </source>
</evidence>
<evidence type="ECO:0000313" key="12">
    <source>
        <dbReference type="Proteomes" id="UP000749559"/>
    </source>
</evidence>
<keyword evidence="2 9" id="KW-0812">Transmembrane</keyword>
<keyword evidence="7" id="KW-0807">Transducer</keyword>
<keyword evidence="12" id="KW-1185">Reference proteome</keyword>
<evidence type="ECO:0000256" key="6">
    <source>
        <dbReference type="ARBA" id="ARBA00023170"/>
    </source>
</evidence>
<feature type="chain" id="PRO_5043703202" evidence="10">
    <location>
        <begin position="22"/>
        <end position="377"/>
    </location>
</feature>
<proteinExistence type="predicted"/>
<comment type="caution">
    <text evidence="11">The sequence shown here is derived from an EMBL/GenBank/DDBJ whole genome shotgun (WGS) entry which is preliminary data.</text>
</comment>
<keyword evidence="6" id="KW-0675">Receptor</keyword>
<sequence length="377" mass="42357">MSSTKFILIAVSFIMRYTTVAKDIDDTNENNTNALHTRSDTNEISTAMGIYMNIITEQSPTTTDMKDDDARYTTHKDIEDIIESNTDEFPYENSTATSTNTSSNIEHFNVTTDMKDDGIEPINDTIKITDNDNQNEHLNGDEKDSNKLTNENNVSSPYPGANTNATAGLNESTSNEIESTKKNDTVAQEHTIDDYLVYVIFKWVFKITMPLCLIIGIPGNILNIIILCQNLFSESSASIDSILLALAFSDMICLAIGTPRYIISYVAGYDFTAHSDIGCKLFKFLNFVFSDFSSWLVMLISLERLVAVVWPCHVKSWCSHKKIKITIAAFLVFLIGINFHFLLGHGTVQQVSYTNTQIFGCSVKELEFMYYHAVIYP</sequence>
<dbReference type="GO" id="GO:0005886">
    <property type="term" value="C:plasma membrane"/>
    <property type="evidence" value="ECO:0007669"/>
    <property type="project" value="TreeGrafter"/>
</dbReference>
<evidence type="ECO:0000256" key="4">
    <source>
        <dbReference type="ARBA" id="ARBA00023040"/>
    </source>
</evidence>
<dbReference type="PANTHER" id="PTHR24243:SF230">
    <property type="entry name" value="G-PROTEIN COUPLED RECEPTORS FAMILY 1 PROFILE DOMAIN-CONTAINING PROTEIN"/>
    <property type="match status" value="1"/>
</dbReference>
<protein>
    <submittedName>
        <fullName evidence="11">Uncharacterized protein</fullName>
    </submittedName>
</protein>
<feature type="transmembrane region" description="Helical" evidence="9">
    <location>
        <begin position="325"/>
        <end position="343"/>
    </location>
</feature>
<evidence type="ECO:0000256" key="5">
    <source>
        <dbReference type="ARBA" id="ARBA00023136"/>
    </source>
</evidence>
<feature type="signal peptide" evidence="10">
    <location>
        <begin position="1"/>
        <end position="21"/>
    </location>
</feature>
<evidence type="ECO:0000313" key="11">
    <source>
        <dbReference type="EMBL" id="CAH1795501.1"/>
    </source>
</evidence>
<keyword evidence="5 9" id="KW-0472">Membrane</keyword>
<comment type="subcellular location">
    <subcellularLocation>
        <location evidence="1">Membrane</location>
        <topology evidence="1">Multi-pass membrane protein</topology>
    </subcellularLocation>
</comment>
<dbReference type="Proteomes" id="UP000749559">
    <property type="component" value="Unassembled WGS sequence"/>
</dbReference>
<evidence type="ECO:0000256" key="1">
    <source>
        <dbReference type="ARBA" id="ARBA00004141"/>
    </source>
</evidence>
<feature type="compositionally biased region" description="Polar residues" evidence="8">
    <location>
        <begin position="147"/>
        <end position="177"/>
    </location>
</feature>
<feature type="compositionally biased region" description="Basic and acidic residues" evidence="8">
    <location>
        <begin position="127"/>
        <end position="146"/>
    </location>
</feature>
<feature type="region of interest" description="Disordered" evidence="8">
    <location>
        <begin position="114"/>
        <end position="182"/>
    </location>
</feature>
<dbReference type="PROSITE" id="PS50262">
    <property type="entry name" value="G_PROTEIN_RECEP_F1_2"/>
    <property type="match status" value="1"/>
</dbReference>
<evidence type="ECO:0000256" key="3">
    <source>
        <dbReference type="ARBA" id="ARBA00022989"/>
    </source>
</evidence>
<gene>
    <name evidence="11" type="ORF">OFUS_LOCUS20033</name>
</gene>
<keyword evidence="10" id="KW-0732">Signal</keyword>
<feature type="transmembrane region" description="Helical" evidence="9">
    <location>
        <begin position="292"/>
        <end position="313"/>
    </location>
</feature>
<keyword evidence="3 9" id="KW-1133">Transmembrane helix</keyword>